<sequence length="110" mass="12143">MHHERTSSAEPDELVDVLDERHLRTDTVDAWVARLNRIGIPAGRIGSIADAIDLAERLGLEPTAEVGEAPKQVRNPITFSRTPITTYGAPPALGEHNDAVRRWLEEEGAR</sequence>
<dbReference type="InterPro" id="IPR003673">
    <property type="entry name" value="CoA-Trfase_fam_III"/>
</dbReference>
<dbReference type="AlphaFoldDB" id="A0A9X2LVG8"/>
<gene>
    <name evidence="1" type="ORF">NQU54_20010</name>
</gene>
<reference evidence="1" key="1">
    <citation type="submission" date="2022-06" db="EMBL/GenBank/DDBJ databases">
        <title>WGS of actinobacteria.</title>
        <authorList>
            <person name="Thawai C."/>
        </authorList>
    </citation>
    <scope>NUCLEOTIDE SEQUENCE</scope>
    <source>
        <strain evidence="1">DSM 42010</strain>
    </source>
</reference>
<name>A0A9X2LVG8_STRMQ</name>
<evidence type="ECO:0000313" key="1">
    <source>
        <dbReference type="EMBL" id="MCQ8831290.1"/>
    </source>
</evidence>
<dbReference type="Gene3D" id="3.40.50.10540">
    <property type="entry name" value="Crotonobetainyl-coa:carnitine coa-transferase, domain 1"/>
    <property type="match status" value="1"/>
</dbReference>
<dbReference type="InterPro" id="IPR023606">
    <property type="entry name" value="CoA-Trfase_III_dom_1_sf"/>
</dbReference>
<dbReference type="Pfam" id="PF02515">
    <property type="entry name" value="CoA_transf_3"/>
    <property type="match status" value="1"/>
</dbReference>
<comment type="caution">
    <text evidence="1">The sequence shown here is derived from an EMBL/GenBank/DDBJ whole genome shotgun (WGS) entry which is preliminary data.</text>
</comment>
<dbReference type="EMBL" id="JANIIC010000022">
    <property type="protein sequence ID" value="MCQ8831290.1"/>
    <property type="molecule type" value="Genomic_DNA"/>
</dbReference>
<evidence type="ECO:0000313" key="2">
    <source>
        <dbReference type="Proteomes" id="UP001142400"/>
    </source>
</evidence>
<keyword evidence="1" id="KW-0808">Transferase</keyword>
<dbReference type="Gene3D" id="3.30.1540.10">
    <property type="entry name" value="formyl-coa transferase, domain 3"/>
    <property type="match status" value="1"/>
</dbReference>
<protein>
    <submittedName>
        <fullName evidence="1">CoA transferase</fullName>
    </submittedName>
</protein>
<keyword evidence="2" id="KW-1185">Reference proteome</keyword>
<dbReference type="GO" id="GO:0016740">
    <property type="term" value="F:transferase activity"/>
    <property type="evidence" value="ECO:0007669"/>
    <property type="project" value="UniProtKB-KW"/>
</dbReference>
<dbReference type="SUPFAM" id="SSF89796">
    <property type="entry name" value="CoA-transferase family III (CaiB/BaiF)"/>
    <property type="match status" value="1"/>
</dbReference>
<proteinExistence type="predicted"/>
<dbReference type="InterPro" id="IPR044855">
    <property type="entry name" value="CoA-Trfase_III_dom3_sf"/>
</dbReference>
<dbReference type="Proteomes" id="UP001142400">
    <property type="component" value="Unassembled WGS sequence"/>
</dbReference>
<accession>A0A9X2LVG8</accession>
<organism evidence="1 2">
    <name type="scientific">Streptomyces malaysiensis subsp. samsunensis</name>
    <dbReference type="NCBI Taxonomy" id="459658"/>
    <lineage>
        <taxon>Bacteria</taxon>
        <taxon>Bacillati</taxon>
        <taxon>Actinomycetota</taxon>
        <taxon>Actinomycetes</taxon>
        <taxon>Kitasatosporales</taxon>
        <taxon>Streptomycetaceae</taxon>
        <taxon>Streptomyces</taxon>
        <taxon>Streptomyces violaceusniger group</taxon>
    </lineage>
</organism>